<proteinExistence type="inferred from homology"/>
<dbReference type="CDD" id="cd06261">
    <property type="entry name" value="TM_PBP2"/>
    <property type="match status" value="1"/>
</dbReference>
<feature type="transmembrane region" description="Helical" evidence="7">
    <location>
        <begin position="233"/>
        <end position="256"/>
    </location>
</feature>
<dbReference type="EMBL" id="JACJVP010000043">
    <property type="protein sequence ID" value="MBB6674031.1"/>
    <property type="molecule type" value="Genomic_DNA"/>
</dbReference>
<comment type="subcellular location">
    <subcellularLocation>
        <location evidence="1 7">Cell membrane</location>
        <topology evidence="1 7">Multi-pass membrane protein</topology>
    </subcellularLocation>
</comment>
<dbReference type="AlphaFoldDB" id="A0A7X0RUY9"/>
<keyword evidence="4 7" id="KW-0812">Transmembrane</keyword>
<keyword evidence="3" id="KW-1003">Cell membrane</keyword>
<evidence type="ECO:0000256" key="2">
    <source>
        <dbReference type="ARBA" id="ARBA00022448"/>
    </source>
</evidence>
<keyword evidence="2 7" id="KW-0813">Transport</keyword>
<evidence type="ECO:0000256" key="4">
    <source>
        <dbReference type="ARBA" id="ARBA00022692"/>
    </source>
</evidence>
<dbReference type="InterPro" id="IPR000515">
    <property type="entry name" value="MetI-like"/>
</dbReference>
<organism evidence="9 10">
    <name type="scientific">Cohnella nanjingensis</name>
    <dbReference type="NCBI Taxonomy" id="1387779"/>
    <lineage>
        <taxon>Bacteria</taxon>
        <taxon>Bacillati</taxon>
        <taxon>Bacillota</taxon>
        <taxon>Bacilli</taxon>
        <taxon>Bacillales</taxon>
        <taxon>Paenibacillaceae</taxon>
        <taxon>Cohnella</taxon>
    </lineage>
</organism>
<sequence>MNVPKLKRRLWEEIALNLETKTHPASGRKPLSFGQTWQLHAMLVPGIVLALVFLYFPMGGLVIAFQDFKPWLGFIHSPWVGLNNFRLMFAREDSLEVIRNTFVIAGLKIVFGLLVPFVFSLLLNELRHMFVKRLVQTLVYLPHFMSWVILGGILINLLGNNGPVNQLLGSWFGIESIPFLMQGDWFRFTVVVSDIWKEFGFGTILFLAALTAVNPALYEAAEMDGAGRWKQTLNVTIPAITPIVIVLGTLSLGNILNAGFDQIFNLYNALVYDKGDIIDTFAYRAGLLKTQFSFATAVGMFKSVVSFFLIVTAYRMAFKFANYRIF</sequence>
<name>A0A7X0RUY9_9BACL</name>
<evidence type="ECO:0000256" key="5">
    <source>
        <dbReference type="ARBA" id="ARBA00022989"/>
    </source>
</evidence>
<feature type="transmembrane region" description="Helical" evidence="7">
    <location>
        <begin position="138"/>
        <end position="158"/>
    </location>
</feature>
<comment type="similarity">
    <text evidence="7">Belongs to the binding-protein-dependent transport system permease family.</text>
</comment>
<dbReference type="GO" id="GO:0055085">
    <property type="term" value="P:transmembrane transport"/>
    <property type="evidence" value="ECO:0007669"/>
    <property type="project" value="InterPro"/>
</dbReference>
<dbReference type="GO" id="GO:0005886">
    <property type="term" value="C:plasma membrane"/>
    <property type="evidence" value="ECO:0007669"/>
    <property type="project" value="UniProtKB-SubCell"/>
</dbReference>
<keyword evidence="6 7" id="KW-0472">Membrane</keyword>
<accession>A0A7X0RUY9</accession>
<reference evidence="9 10" key="1">
    <citation type="submission" date="2020-08" db="EMBL/GenBank/DDBJ databases">
        <title>Cohnella phylogeny.</title>
        <authorList>
            <person name="Dunlap C."/>
        </authorList>
    </citation>
    <scope>NUCLEOTIDE SEQUENCE [LARGE SCALE GENOMIC DNA]</scope>
    <source>
        <strain evidence="9 10">DSM 28246</strain>
    </source>
</reference>
<comment type="caution">
    <text evidence="9">The sequence shown here is derived from an EMBL/GenBank/DDBJ whole genome shotgun (WGS) entry which is preliminary data.</text>
</comment>
<evidence type="ECO:0000259" key="8">
    <source>
        <dbReference type="PROSITE" id="PS50928"/>
    </source>
</evidence>
<dbReference type="Proteomes" id="UP000547209">
    <property type="component" value="Unassembled WGS sequence"/>
</dbReference>
<keyword evidence="5 7" id="KW-1133">Transmembrane helix</keyword>
<evidence type="ECO:0000256" key="1">
    <source>
        <dbReference type="ARBA" id="ARBA00004651"/>
    </source>
</evidence>
<evidence type="ECO:0000256" key="7">
    <source>
        <dbReference type="RuleBase" id="RU363032"/>
    </source>
</evidence>
<evidence type="ECO:0000313" key="10">
    <source>
        <dbReference type="Proteomes" id="UP000547209"/>
    </source>
</evidence>
<dbReference type="PROSITE" id="PS50928">
    <property type="entry name" value="ABC_TM1"/>
    <property type="match status" value="1"/>
</dbReference>
<protein>
    <submittedName>
        <fullName evidence="9">Sugar ABC transporter permease</fullName>
    </submittedName>
</protein>
<dbReference type="Gene3D" id="1.10.3720.10">
    <property type="entry name" value="MetI-like"/>
    <property type="match status" value="1"/>
</dbReference>
<dbReference type="PANTHER" id="PTHR43227:SF11">
    <property type="entry name" value="BLL4140 PROTEIN"/>
    <property type="match status" value="1"/>
</dbReference>
<dbReference type="InterPro" id="IPR050809">
    <property type="entry name" value="UgpAE/MalFG_permease"/>
</dbReference>
<feature type="transmembrane region" description="Helical" evidence="7">
    <location>
        <begin position="199"/>
        <end position="221"/>
    </location>
</feature>
<dbReference type="SUPFAM" id="SSF161098">
    <property type="entry name" value="MetI-like"/>
    <property type="match status" value="1"/>
</dbReference>
<keyword evidence="10" id="KW-1185">Reference proteome</keyword>
<evidence type="ECO:0000256" key="6">
    <source>
        <dbReference type="ARBA" id="ARBA00023136"/>
    </source>
</evidence>
<dbReference type="PANTHER" id="PTHR43227">
    <property type="entry name" value="BLL4140 PROTEIN"/>
    <property type="match status" value="1"/>
</dbReference>
<evidence type="ECO:0000256" key="3">
    <source>
        <dbReference type="ARBA" id="ARBA00022475"/>
    </source>
</evidence>
<dbReference type="Pfam" id="PF00528">
    <property type="entry name" value="BPD_transp_1"/>
    <property type="match status" value="1"/>
</dbReference>
<feature type="transmembrane region" description="Helical" evidence="7">
    <location>
        <begin position="292"/>
        <end position="314"/>
    </location>
</feature>
<evidence type="ECO:0000313" key="9">
    <source>
        <dbReference type="EMBL" id="MBB6674031.1"/>
    </source>
</evidence>
<dbReference type="InterPro" id="IPR035906">
    <property type="entry name" value="MetI-like_sf"/>
</dbReference>
<feature type="transmembrane region" description="Helical" evidence="7">
    <location>
        <begin position="39"/>
        <end position="65"/>
    </location>
</feature>
<gene>
    <name evidence="9" type="ORF">H7C19_25455</name>
</gene>
<feature type="domain" description="ABC transmembrane type-1" evidence="8">
    <location>
        <begin position="98"/>
        <end position="313"/>
    </location>
</feature>
<feature type="transmembrane region" description="Helical" evidence="7">
    <location>
        <begin position="102"/>
        <end position="126"/>
    </location>
</feature>